<accession>A0A221KE88</accession>
<dbReference type="PANTHER" id="PTHR30204">
    <property type="entry name" value="REDOX-CYCLING DRUG-SENSING TRANSCRIPTIONAL ACTIVATOR SOXR"/>
    <property type="match status" value="1"/>
</dbReference>
<keyword evidence="2" id="KW-0805">Transcription regulation</keyword>
<evidence type="ECO:0000256" key="1">
    <source>
        <dbReference type="ARBA" id="ARBA00022491"/>
    </source>
</evidence>
<organism evidence="6 7">
    <name type="scientific">Vitreoscilla filiformis</name>
    <dbReference type="NCBI Taxonomy" id="63"/>
    <lineage>
        <taxon>Bacteria</taxon>
        <taxon>Pseudomonadati</taxon>
        <taxon>Pseudomonadota</taxon>
        <taxon>Betaproteobacteria</taxon>
        <taxon>Neisseriales</taxon>
        <taxon>Neisseriaceae</taxon>
        <taxon>Vitreoscilla</taxon>
    </lineage>
</organism>
<feature type="domain" description="HTH merR-type" evidence="5">
    <location>
        <begin position="10"/>
        <end position="76"/>
    </location>
</feature>
<evidence type="ECO:0000256" key="3">
    <source>
        <dbReference type="ARBA" id="ARBA00023125"/>
    </source>
</evidence>
<dbReference type="PROSITE" id="PS50937">
    <property type="entry name" value="HTH_MERR_2"/>
    <property type="match status" value="1"/>
</dbReference>
<keyword evidence="1" id="KW-0678">Repressor</keyword>
<keyword evidence="7" id="KW-1185">Reference proteome</keyword>
<dbReference type="OrthoDB" id="9800334at2"/>
<keyword evidence="3" id="KW-0238">DNA-binding</keyword>
<dbReference type="Pfam" id="PF13411">
    <property type="entry name" value="MerR_1"/>
    <property type="match status" value="1"/>
</dbReference>
<dbReference type="SUPFAM" id="SSF46955">
    <property type="entry name" value="Putative DNA-binding domain"/>
    <property type="match status" value="1"/>
</dbReference>
<protein>
    <recommendedName>
        <fullName evidence="5">HTH merR-type domain-containing protein</fullName>
    </recommendedName>
</protein>
<keyword evidence="4" id="KW-0804">Transcription</keyword>
<dbReference type="SMART" id="SM00422">
    <property type="entry name" value="HTH_MERR"/>
    <property type="match status" value="1"/>
</dbReference>
<gene>
    <name evidence="6" type="ORF">VITFI_CDS1574</name>
</gene>
<evidence type="ECO:0000313" key="7">
    <source>
        <dbReference type="Proteomes" id="UP000199729"/>
    </source>
</evidence>
<dbReference type="Proteomes" id="UP000199729">
    <property type="component" value="Chromosome"/>
</dbReference>
<dbReference type="Gene3D" id="1.10.1660.10">
    <property type="match status" value="1"/>
</dbReference>
<dbReference type="InterPro" id="IPR000551">
    <property type="entry name" value="MerR-type_HTH_dom"/>
</dbReference>
<dbReference type="AlphaFoldDB" id="A0A221KE88"/>
<dbReference type="GO" id="GO:0003700">
    <property type="term" value="F:DNA-binding transcription factor activity"/>
    <property type="evidence" value="ECO:0007669"/>
    <property type="project" value="InterPro"/>
</dbReference>
<dbReference type="InterPro" id="IPR047057">
    <property type="entry name" value="MerR_fam"/>
</dbReference>
<dbReference type="EMBL" id="CP022423">
    <property type="protein sequence ID" value="ASM77352.1"/>
    <property type="molecule type" value="Genomic_DNA"/>
</dbReference>
<evidence type="ECO:0000256" key="2">
    <source>
        <dbReference type="ARBA" id="ARBA00023015"/>
    </source>
</evidence>
<evidence type="ECO:0000259" key="5">
    <source>
        <dbReference type="PROSITE" id="PS50937"/>
    </source>
</evidence>
<proteinExistence type="predicted"/>
<dbReference type="GO" id="GO:0003677">
    <property type="term" value="F:DNA binding"/>
    <property type="evidence" value="ECO:0007669"/>
    <property type="project" value="UniProtKB-KW"/>
</dbReference>
<sequence length="334" mass="36009">MTSESSSSARFRSGAVARMLGMPVATLRVWERRYAVCSPELTPSGQRLYSATDIERLALLKRLTDAGHAIGRLAGLDRTQLQAAASTHANTLAAAVPTAPPPSMPEAVRVVVIGPALGTRLQRPAVQRASGRTLHVLGTFEQADAIGPFALETPPDLLLLAWPTLTLERWHAWRTGLAHQSPALLNVPCAVFYGFAATADCDALRRQGVTLLRSPQDDDTLGRWLGQQRARLPHDATAASPLPPPRRWSDAALVDIAGLSSTVACECPRHIAELLIQLSHFEAYSAECEHRSPADAALHHHLWRVTAQARASFEAALEHVARHEGLLLPAPGAD</sequence>
<dbReference type="KEGG" id="vff:VITFI_CDS1574"/>
<evidence type="ECO:0000313" key="6">
    <source>
        <dbReference type="EMBL" id="ASM77352.1"/>
    </source>
</evidence>
<dbReference type="InterPro" id="IPR009061">
    <property type="entry name" value="DNA-bd_dom_put_sf"/>
</dbReference>
<name>A0A221KE88_VITFI</name>
<evidence type="ECO:0000256" key="4">
    <source>
        <dbReference type="ARBA" id="ARBA00023163"/>
    </source>
</evidence>
<dbReference type="PANTHER" id="PTHR30204:SF69">
    <property type="entry name" value="MERR-FAMILY TRANSCRIPTIONAL REGULATOR"/>
    <property type="match status" value="1"/>
</dbReference>
<dbReference type="RefSeq" id="WP_089416470.1">
    <property type="nucleotide sequence ID" value="NZ_CP022423.1"/>
</dbReference>
<reference evidence="6 7" key="1">
    <citation type="submission" date="2017-07" db="EMBL/GenBank/DDBJ databases">
        <title>Complete Genome Sequence of the cosmetic ferment Vitreoscilla filiformis (ATCC15551).</title>
        <authorList>
            <person name="Contreras S."/>
            <person name="Sagory-Zalkind P."/>
            <person name="Blanquart H."/>
            <person name="Iltis A."/>
            <person name="Morand S.C."/>
        </authorList>
    </citation>
    <scope>NUCLEOTIDE SEQUENCE [LARGE SCALE GENOMIC DNA]</scope>
    <source>
        <strain evidence="6 7">ATCC 15551</strain>
    </source>
</reference>
<dbReference type="CDD" id="cd01104">
    <property type="entry name" value="HTH_MlrA-CarA"/>
    <property type="match status" value="1"/>
</dbReference>